<comment type="caution">
    <text evidence="3">The sequence shown here is derived from an EMBL/GenBank/DDBJ whole genome shotgun (WGS) entry which is preliminary data.</text>
</comment>
<feature type="domain" description="Glycosyl transferase family 1" evidence="1">
    <location>
        <begin position="210"/>
        <end position="350"/>
    </location>
</feature>
<dbReference type="Pfam" id="PF00534">
    <property type="entry name" value="Glycos_transf_1"/>
    <property type="match status" value="1"/>
</dbReference>
<evidence type="ECO:0000313" key="3">
    <source>
        <dbReference type="EMBL" id="GJD46963.1"/>
    </source>
</evidence>
<dbReference type="PANTHER" id="PTHR12526">
    <property type="entry name" value="GLYCOSYLTRANSFERASE"/>
    <property type="match status" value="1"/>
</dbReference>
<sequence>MAEGYLTGDATAHAGATDVALFMPTLTGGGAERIQLILARYFLAQHLKVDVVVCKRVGSLGDSIPIGARLVSLDAKRVLLSLKRYERYLRKARPRVVISSVENASAVACMARARGSHRHRLVVRQDNALTGAATVWRDPRRWAWLILLSIVYRYADHLIAVSRGVEGQLRRLIGKGGPPIGLVYNPVILPDFATRLHEPSMAARPLCRHPMIVAAGRLHPVKDYPTLLRAFALLRRSIPATLVILGEGDARAELEALAGELGIVHHVEFAGFVSNPLPLIHVADVFVLSSLSEGLGGVLVEALAAGTPVVSTDCRHGPNEVLGGGLYGRLVPVGDVEMLANAMKETLDDPRPLPPVELKAHLTQFSFDFAGRRYMDFLLS</sequence>
<dbReference type="SUPFAM" id="SSF53756">
    <property type="entry name" value="UDP-Glycosyltransferase/glycogen phosphorylase"/>
    <property type="match status" value="1"/>
</dbReference>
<name>A0ABQ4QNW2_9HYPH</name>
<dbReference type="InterPro" id="IPR028098">
    <property type="entry name" value="Glyco_trans_4-like_N"/>
</dbReference>
<organism evidence="3 4">
    <name type="scientific">Methylobacterium cerastii</name>
    <dbReference type="NCBI Taxonomy" id="932741"/>
    <lineage>
        <taxon>Bacteria</taxon>
        <taxon>Pseudomonadati</taxon>
        <taxon>Pseudomonadota</taxon>
        <taxon>Alphaproteobacteria</taxon>
        <taxon>Hyphomicrobiales</taxon>
        <taxon>Methylobacteriaceae</taxon>
        <taxon>Methylobacterium</taxon>
    </lineage>
</organism>
<feature type="domain" description="Glycosyltransferase subfamily 4-like N-terminal" evidence="2">
    <location>
        <begin position="29"/>
        <end position="187"/>
    </location>
</feature>
<evidence type="ECO:0000259" key="1">
    <source>
        <dbReference type="Pfam" id="PF00534"/>
    </source>
</evidence>
<gene>
    <name evidence="3" type="primary">mshA_19</name>
    <name evidence="3" type="ORF">AFCDBAGC_4848</name>
</gene>
<keyword evidence="4" id="KW-1185">Reference proteome</keyword>
<dbReference type="CDD" id="cd03811">
    <property type="entry name" value="GT4_GT28_WabH-like"/>
    <property type="match status" value="1"/>
</dbReference>
<dbReference type="Gene3D" id="3.40.50.2000">
    <property type="entry name" value="Glycogen Phosphorylase B"/>
    <property type="match status" value="2"/>
</dbReference>
<dbReference type="EMBL" id="BPQG01000104">
    <property type="protein sequence ID" value="GJD46963.1"/>
    <property type="molecule type" value="Genomic_DNA"/>
</dbReference>
<dbReference type="RefSeq" id="WP_238273181.1">
    <property type="nucleotide sequence ID" value="NZ_BPQG01000104.1"/>
</dbReference>
<evidence type="ECO:0000259" key="2">
    <source>
        <dbReference type="Pfam" id="PF13439"/>
    </source>
</evidence>
<proteinExistence type="predicted"/>
<reference evidence="3 4" key="1">
    <citation type="journal article" date="2021" name="Front. Microbiol.">
        <title>Comprehensive Comparative Genomics and Phenotyping of Methylobacterium Species.</title>
        <authorList>
            <person name="Alessa O."/>
            <person name="Ogura Y."/>
            <person name="Fujitani Y."/>
            <person name="Takami H."/>
            <person name="Hayashi T."/>
            <person name="Sahin N."/>
            <person name="Tani A."/>
        </authorList>
    </citation>
    <scope>NUCLEOTIDE SEQUENCE [LARGE SCALE GENOMIC DNA]</scope>
    <source>
        <strain evidence="3 4">DSM 23679</strain>
    </source>
</reference>
<dbReference type="Proteomes" id="UP001055117">
    <property type="component" value="Unassembled WGS sequence"/>
</dbReference>
<dbReference type="Pfam" id="PF13439">
    <property type="entry name" value="Glyco_transf_4"/>
    <property type="match status" value="1"/>
</dbReference>
<protein>
    <submittedName>
        <fullName evidence="3">D-inositol-3-phosphate glycosyltransferase</fullName>
    </submittedName>
</protein>
<dbReference type="InterPro" id="IPR001296">
    <property type="entry name" value="Glyco_trans_1"/>
</dbReference>
<evidence type="ECO:0000313" key="4">
    <source>
        <dbReference type="Proteomes" id="UP001055117"/>
    </source>
</evidence>
<accession>A0ABQ4QNW2</accession>